<feature type="binding site" evidence="6">
    <location>
        <position position="346"/>
    </location>
    <ligand>
        <name>D-dopa</name>
        <dbReference type="ChEBI" id="CHEBI:149689"/>
    </ligand>
</feature>
<dbReference type="EMBL" id="LFMY01000012">
    <property type="protein sequence ID" value="OKL57323.1"/>
    <property type="molecule type" value="Genomic_DNA"/>
</dbReference>
<dbReference type="PIRSF" id="PIRSF000189">
    <property type="entry name" value="D-aa_oxidase"/>
    <property type="match status" value="1"/>
</dbReference>
<dbReference type="InterPro" id="IPR006076">
    <property type="entry name" value="FAD-dep_OxRdtase"/>
</dbReference>
<dbReference type="GO" id="GO:0005737">
    <property type="term" value="C:cytoplasm"/>
    <property type="evidence" value="ECO:0007669"/>
    <property type="project" value="TreeGrafter"/>
</dbReference>
<sequence length="376" mass="40959">MARDSIVILGAGIVGLDVALELSKRGYGKYITVVAEHLPGDEATIDYTSPWAGANFSGISGGDANALRWDRTGYSLMMRLIDTQAEEAKYLAKTESTEYWDEMPASDKIRSMTEYLRDVSIISQRTGKEKLQVTDANSINTQLTILPKKDLPSGVAFGIKFTTVTINAPAHCQHLKTLLSQPKYGSIPFLRRRVSHLQDAFISSKTKLVFNCIGNSAITLSGVSDSKCYPTRGQILLVKAPSVRKNIMRHGAKYETYIIPRPMSDGTVILGGFMQKGNWSPHVVPEESESIVKRTGELLPSLMLDGQMEIIRAAVGLRPSREGGARVEQERISPDRLVVHNYGAGGTGFQAGMGLAVDAVDLAAKTLKGLTQKAML</sequence>
<evidence type="ECO:0000256" key="5">
    <source>
        <dbReference type="ARBA" id="ARBA00023002"/>
    </source>
</evidence>
<proteinExistence type="inferred from homology"/>
<dbReference type="Gene3D" id="3.30.9.10">
    <property type="entry name" value="D-Amino Acid Oxidase, subunit A, domain 2"/>
    <property type="match status" value="1"/>
</dbReference>
<feature type="binding site" evidence="6">
    <location>
        <position position="318"/>
    </location>
    <ligand>
        <name>D-dopa</name>
        <dbReference type="ChEBI" id="CHEBI:149689"/>
    </ligand>
</feature>
<evidence type="ECO:0000256" key="3">
    <source>
        <dbReference type="ARBA" id="ARBA00022630"/>
    </source>
</evidence>
<feature type="binding site" evidence="6">
    <location>
        <begin position="48"/>
        <end position="49"/>
    </location>
    <ligand>
        <name>FAD</name>
        <dbReference type="ChEBI" id="CHEBI:57692"/>
    </ligand>
</feature>
<dbReference type="PROSITE" id="PS00677">
    <property type="entry name" value="DAO"/>
    <property type="match status" value="1"/>
</dbReference>
<dbReference type="Gene3D" id="3.40.50.720">
    <property type="entry name" value="NAD(P)-binding Rossmann-like Domain"/>
    <property type="match status" value="1"/>
</dbReference>
<comment type="similarity">
    <text evidence="2">Belongs to the DAMOX/DASOX family.</text>
</comment>
<evidence type="ECO:0000313" key="9">
    <source>
        <dbReference type="Proteomes" id="UP000214365"/>
    </source>
</evidence>
<keyword evidence="4 6" id="KW-0274">FAD</keyword>
<accession>A0A225AE62</accession>
<dbReference type="PANTHER" id="PTHR11530:SF11">
    <property type="entry name" value="D-ASPARTATE OXIDASE"/>
    <property type="match status" value="1"/>
</dbReference>
<dbReference type="STRING" id="1441469.A0A225AE62"/>
<gene>
    <name evidence="8" type="ORF">UA08_07471</name>
</gene>
<dbReference type="SUPFAM" id="SSF51971">
    <property type="entry name" value="Nucleotide-binding domain"/>
    <property type="match status" value="1"/>
</dbReference>
<evidence type="ECO:0000256" key="2">
    <source>
        <dbReference type="ARBA" id="ARBA00006730"/>
    </source>
</evidence>
<dbReference type="SUPFAM" id="SSF54373">
    <property type="entry name" value="FAD-linked reductases, C-terminal domain"/>
    <property type="match status" value="1"/>
</dbReference>
<keyword evidence="5" id="KW-0560">Oxidoreductase</keyword>
<keyword evidence="3" id="KW-0285">Flavoprotein</keyword>
<dbReference type="GO" id="GO:0071949">
    <property type="term" value="F:FAD binding"/>
    <property type="evidence" value="ECO:0007669"/>
    <property type="project" value="InterPro"/>
</dbReference>
<evidence type="ECO:0000256" key="6">
    <source>
        <dbReference type="PIRSR" id="PIRSR000189-1"/>
    </source>
</evidence>
<dbReference type="GO" id="GO:0003884">
    <property type="term" value="F:D-amino-acid oxidase activity"/>
    <property type="evidence" value="ECO:0007669"/>
    <property type="project" value="EnsemblFungi"/>
</dbReference>
<evidence type="ECO:0000256" key="4">
    <source>
        <dbReference type="ARBA" id="ARBA00022827"/>
    </source>
</evidence>
<dbReference type="Proteomes" id="UP000214365">
    <property type="component" value="Unassembled WGS sequence"/>
</dbReference>
<feature type="domain" description="FAD dependent oxidoreductase" evidence="7">
    <location>
        <begin position="6"/>
        <end position="360"/>
    </location>
</feature>
<dbReference type="GeneID" id="31007227"/>
<dbReference type="PANTHER" id="PTHR11530">
    <property type="entry name" value="D-AMINO ACID OXIDASE"/>
    <property type="match status" value="1"/>
</dbReference>
<comment type="caution">
    <text evidence="8">The sequence shown here is derived from an EMBL/GenBank/DDBJ whole genome shotgun (WGS) entry which is preliminary data.</text>
</comment>
<feature type="binding site" evidence="6">
    <location>
        <position position="250"/>
    </location>
    <ligand>
        <name>D-dopa</name>
        <dbReference type="ChEBI" id="CHEBI:149689"/>
    </ligand>
</feature>
<dbReference type="InterPro" id="IPR006181">
    <property type="entry name" value="D-amino_acid_oxidase_CS"/>
</dbReference>
<comment type="cofactor">
    <cofactor evidence="1 6">
        <name>FAD</name>
        <dbReference type="ChEBI" id="CHEBI:57692"/>
    </cofactor>
</comment>
<protein>
    <recommendedName>
        <fullName evidence="7">FAD dependent oxidoreductase domain-containing protein</fullName>
    </recommendedName>
</protein>
<evidence type="ECO:0000256" key="1">
    <source>
        <dbReference type="ARBA" id="ARBA00001974"/>
    </source>
</evidence>
<dbReference type="InterPro" id="IPR023209">
    <property type="entry name" value="DAO"/>
</dbReference>
<dbReference type="GO" id="GO:0019478">
    <property type="term" value="P:D-amino acid catabolic process"/>
    <property type="evidence" value="ECO:0007669"/>
    <property type="project" value="TreeGrafter"/>
</dbReference>
<feature type="binding site" evidence="6">
    <location>
        <position position="194"/>
    </location>
    <ligand>
        <name>FAD</name>
        <dbReference type="ChEBI" id="CHEBI:57692"/>
    </ligand>
</feature>
<dbReference type="OrthoDB" id="2015447at2759"/>
<name>A0A225AE62_TALAT</name>
<keyword evidence="9" id="KW-1185">Reference proteome</keyword>
<dbReference type="AlphaFoldDB" id="A0A225AE62"/>
<evidence type="ECO:0000259" key="7">
    <source>
        <dbReference type="Pfam" id="PF01266"/>
    </source>
</evidence>
<dbReference type="Pfam" id="PF01266">
    <property type="entry name" value="DAO"/>
    <property type="match status" value="1"/>
</dbReference>
<organism evidence="8 9">
    <name type="scientific">Talaromyces atroroseus</name>
    <dbReference type="NCBI Taxonomy" id="1441469"/>
    <lineage>
        <taxon>Eukaryota</taxon>
        <taxon>Fungi</taxon>
        <taxon>Dikarya</taxon>
        <taxon>Ascomycota</taxon>
        <taxon>Pezizomycotina</taxon>
        <taxon>Eurotiomycetes</taxon>
        <taxon>Eurotiomycetidae</taxon>
        <taxon>Eurotiales</taxon>
        <taxon>Trichocomaceae</taxon>
        <taxon>Talaromyces</taxon>
        <taxon>Talaromyces sect. Trachyspermi</taxon>
    </lineage>
</organism>
<reference evidence="8 9" key="1">
    <citation type="submission" date="2015-06" db="EMBL/GenBank/DDBJ databases">
        <title>Talaromyces atroroseus IBT 11181 draft genome.</title>
        <authorList>
            <person name="Rasmussen K.B."/>
            <person name="Rasmussen S."/>
            <person name="Petersen B."/>
            <person name="Sicheritz-Ponten T."/>
            <person name="Mortensen U.H."/>
            <person name="Thrane U."/>
        </authorList>
    </citation>
    <scope>NUCLEOTIDE SEQUENCE [LARGE SCALE GENOMIC DNA]</scope>
    <source>
        <strain evidence="8 9">IBT 11181</strain>
    </source>
</reference>
<evidence type="ECO:0000313" key="8">
    <source>
        <dbReference type="EMBL" id="OKL57323.1"/>
    </source>
</evidence>
<feature type="binding site" evidence="6">
    <location>
        <position position="257"/>
    </location>
    <ligand>
        <name>D-dopa</name>
        <dbReference type="ChEBI" id="CHEBI:149689"/>
    </ligand>
</feature>
<dbReference type="RefSeq" id="XP_020117444.1">
    <property type="nucleotide sequence ID" value="XM_020262368.1"/>
</dbReference>